<evidence type="ECO:0000256" key="6">
    <source>
        <dbReference type="RuleBase" id="RU363045"/>
    </source>
</evidence>
<dbReference type="GO" id="GO:0005743">
    <property type="term" value="C:mitochondrial inner membrane"/>
    <property type="evidence" value="ECO:0007669"/>
    <property type="project" value="TreeGrafter"/>
</dbReference>
<accession>A0A1D8NH00</accession>
<dbReference type="InterPro" id="IPR016031">
    <property type="entry name" value="Trp_RNA-bd_attenuator-like_dom"/>
</dbReference>
<dbReference type="RefSeq" id="XP_503513.1">
    <property type="nucleotide sequence ID" value="XM_503513.1"/>
</dbReference>
<evidence type="ECO:0000256" key="4">
    <source>
        <dbReference type="ARBA" id="ARBA00022946"/>
    </source>
</evidence>
<comment type="subcellular location">
    <subcellularLocation>
        <location evidence="1 6">Mitochondrion</location>
    </subcellularLocation>
</comment>
<dbReference type="OMA" id="QGPRTIL"/>
<dbReference type="GO" id="GO:0007007">
    <property type="term" value="P:inner mitochondrial membrane organization"/>
    <property type="evidence" value="ECO:0007669"/>
    <property type="project" value="TreeGrafter"/>
</dbReference>
<dbReference type="OrthoDB" id="5295771at2759"/>
<dbReference type="VEuPathDB" id="FungiDB:YALI0_E03784g"/>
<dbReference type="Pfam" id="PF01987">
    <property type="entry name" value="AIM24"/>
    <property type="match status" value="1"/>
</dbReference>
<keyword evidence="4" id="KW-0809">Transit peptide</keyword>
<keyword evidence="5 6" id="KW-0496">Mitochondrion</keyword>
<dbReference type="Gene3D" id="3.60.160.10">
    <property type="entry name" value="Mitochondrial biogenesis AIM24"/>
    <property type="match status" value="1"/>
</dbReference>
<dbReference type="eggNOG" id="ENOG502RXC5">
    <property type="taxonomic scope" value="Eukaryota"/>
</dbReference>
<dbReference type="PANTHER" id="PTHR36959:SF2">
    <property type="entry name" value="ALTERED INHERITANCE OF MITOCHONDRIA PROTEIN 24, MITOCHONDRIAL"/>
    <property type="match status" value="1"/>
</dbReference>
<evidence type="ECO:0000256" key="5">
    <source>
        <dbReference type="ARBA" id="ARBA00023128"/>
    </source>
</evidence>
<dbReference type="VEuPathDB" id="FungiDB:YALI1_E04575g"/>
<evidence type="ECO:0000256" key="1">
    <source>
        <dbReference type="ARBA" id="ARBA00004173"/>
    </source>
</evidence>
<gene>
    <name evidence="8" type="ORF">B0I71DRAFT_130695</name>
    <name evidence="7" type="ORF">YALI1_E04575g</name>
</gene>
<reference evidence="8 10" key="2">
    <citation type="submission" date="2018-07" db="EMBL/GenBank/DDBJ databases">
        <title>Draft Genome Assemblies for Five Robust Yarrowia lipolytica Strains Exhibiting High Lipid Production and Pentose Sugar Utilization and Sugar Alcohol Secretion from Undetoxified Lignocellulosic Biomass Hydrolysates.</title>
        <authorList>
            <consortium name="DOE Joint Genome Institute"/>
            <person name="Walker C."/>
            <person name="Ryu S."/>
            <person name="Na H."/>
            <person name="Zane M."/>
            <person name="LaButti K."/>
            <person name="Lipzen A."/>
            <person name="Haridas S."/>
            <person name="Barry K."/>
            <person name="Grigoriev I.V."/>
            <person name="Quarterman J."/>
            <person name="Slininger P."/>
            <person name="Dien B."/>
            <person name="Trinh C.T."/>
        </authorList>
    </citation>
    <scope>NUCLEOTIDE SEQUENCE [LARGE SCALE GENOMIC DNA]</scope>
    <source>
        <strain evidence="8 10">YB392</strain>
    </source>
</reference>
<dbReference type="InterPro" id="IPR002838">
    <property type="entry name" value="AIM24"/>
</dbReference>
<dbReference type="InterPro" id="IPR036983">
    <property type="entry name" value="AIM24_sf"/>
</dbReference>
<dbReference type="EMBL" id="KZ858978">
    <property type="protein sequence ID" value="RDW26536.1"/>
    <property type="molecule type" value="Genomic_DNA"/>
</dbReference>
<organism evidence="7 9">
    <name type="scientific">Yarrowia lipolytica</name>
    <name type="common">Candida lipolytica</name>
    <dbReference type="NCBI Taxonomy" id="4952"/>
    <lineage>
        <taxon>Eukaryota</taxon>
        <taxon>Fungi</taxon>
        <taxon>Dikarya</taxon>
        <taxon>Ascomycota</taxon>
        <taxon>Saccharomycotina</taxon>
        <taxon>Dipodascomycetes</taxon>
        <taxon>Dipodascales</taxon>
        <taxon>Dipodascales incertae sedis</taxon>
        <taxon>Yarrowia</taxon>
    </lineage>
</organism>
<evidence type="ECO:0000313" key="9">
    <source>
        <dbReference type="Proteomes" id="UP000182444"/>
    </source>
</evidence>
<protein>
    <recommendedName>
        <fullName evidence="3 6">Altered inheritance of mitochondria protein 24, mitochondrial</fullName>
    </recommendedName>
</protein>
<dbReference type="GeneID" id="2912165"/>
<evidence type="ECO:0000313" key="10">
    <source>
        <dbReference type="Proteomes" id="UP000256601"/>
    </source>
</evidence>
<dbReference type="PANTHER" id="PTHR36959">
    <property type="entry name" value="ALTERED INHERITANCE OF MITOCHONDRIA PROTEIN 24, MITOCHONDRIAL"/>
    <property type="match status" value="1"/>
</dbReference>
<evidence type="ECO:0000256" key="2">
    <source>
        <dbReference type="ARBA" id="ARBA00009322"/>
    </source>
</evidence>
<dbReference type="KEGG" id="yli:2912165"/>
<dbReference type="AlphaFoldDB" id="A0A1D8NH00"/>
<proteinExistence type="inferred from homology"/>
<comment type="similarity">
    <text evidence="2 6">Belongs to the AIM24 family.</text>
</comment>
<evidence type="ECO:0000313" key="8">
    <source>
        <dbReference type="EMBL" id="RDW26536.1"/>
    </source>
</evidence>
<evidence type="ECO:0000313" key="7">
    <source>
        <dbReference type="EMBL" id="AOW04912.1"/>
    </source>
</evidence>
<sequence>MRLQLRSFSTSLRRANNVSQQLKDLPSVSGGGPFPLLPQFQPIGTPPSLVSVSLPASSTLFARRGSIVSINGQLDTITSRLSSLSAFARTVQGMPFLYNRISATAPATLLVSTNTSYQSSLAIVSLDGRTDWTVAQRDALFAWAGAALHVQPNTSLFGSARGGTTRWGNTYLTGRGDVALVGRGQIFKIDLSEDEDILVHPANLLAYTTSQGSANPHGQFVKLNHSAPLLQLPKLPFIERLLANNSLLKSYLDSDFHRAVQNTNKSIRKTWAKWFGTGNQLLQIQGPRTILIQSQRTDLREIVSRNDLAKVGSSD</sequence>
<dbReference type="EMBL" id="CP017557">
    <property type="protein sequence ID" value="AOW04912.1"/>
    <property type="molecule type" value="Genomic_DNA"/>
</dbReference>
<dbReference type="Proteomes" id="UP000182444">
    <property type="component" value="Chromosome 1E"/>
</dbReference>
<reference evidence="7 9" key="1">
    <citation type="journal article" date="2016" name="PLoS ONE">
        <title>Sequence Assembly of Yarrowia lipolytica Strain W29/CLIB89 Shows Transposable Element Diversity.</title>
        <authorList>
            <person name="Magnan C."/>
            <person name="Yu J."/>
            <person name="Chang I."/>
            <person name="Jahn E."/>
            <person name="Kanomata Y."/>
            <person name="Wu J."/>
            <person name="Zeller M."/>
            <person name="Oakes M."/>
            <person name="Baldi P."/>
            <person name="Sandmeyer S."/>
        </authorList>
    </citation>
    <scope>NUCLEOTIDE SEQUENCE [LARGE SCALE GENOMIC DNA]</scope>
    <source>
        <strain evidence="7">CLIB89</strain>
        <strain evidence="9">CLIB89(W29)</strain>
    </source>
</reference>
<evidence type="ECO:0000256" key="3">
    <source>
        <dbReference type="ARBA" id="ARBA00013287"/>
    </source>
</evidence>
<name>A0A1D8NH00_YARLL</name>
<dbReference type="Proteomes" id="UP000256601">
    <property type="component" value="Unassembled WGS sequence"/>
</dbReference>
<dbReference type="SUPFAM" id="SSF51219">
    <property type="entry name" value="TRAP-like"/>
    <property type="match status" value="1"/>
</dbReference>